<dbReference type="InterPro" id="IPR011051">
    <property type="entry name" value="RmlC_Cupin_sf"/>
</dbReference>
<accession>A0A553JSE4</accession>
<dbReference type="EMBL" id="VKGK01000004">
    <property type="protein sequence ID" value="TRY15386.1"/>
    <property type="molecule type" value="Genomic_DNA"/>
</dbReference>
<feature type="domain" description="DUF985" evidence="1">
    <location>
        <begin position="6"/>
        <end position="134"/>
    </location>
</feature>
<dbReference type="CDD" id="cd06121">
    <property type="entry name" value="cupin_YML079wp"/>
    <property type="match status" value="1"/>
</dbReference>
<dbReference type="InterPro" id="IPR014710">
    <property type="entry name" value="RmlC-like_jellyroll"/>
</dbReference>
<dbReference type="RefSeq" id="WP_143563418.1">
    <property type="nucleotide sequence ID" value="NZ_BMPL01000009.1"/>
</dbReference>
<dbReference type="PANTHER" id="PTHR33387:SF3">
    <property type="entry name" value="DUF985 DOMAIN-CONTAINING PROTEIN"/>
    <property type="match status" value="1"/>
</dbReference>
<proteinExistence type="predicted"/>
<protein>
    <submittedName>
        <fullName evidence="2">Cupin domain-containing protein</fullName>
    </submittedName>
</protein>
<gene>
    <name evidence="2" type="ORF">FN961_04810</name>
</gene>
<dbReference type="Gene3D" id="2.60.120.10">
    <property type="entry name" value="Jelly Rolls"/>
    <property type="match status" value="1"/>
</dbReference>
<dbReference type="OrthoDB" id="9798288at2"/>
<dbReference type="Proteomes" id="UP000318126">
    <property type="component" value="Unassembled WGS sequence"/>
</dbReference>
<dbReference type="AlphaFoldDB" id="A0A553JSE4"/>
<dbReference type="InterPro" id="IPR039935">
    <property type="entry name" value="YML079W-like"/>
</dbReference>
<comment type="caution">
    <text evidence="2">The sequence shown here is derived from an EMBL/GenBank/DDBJ whole genome shotgun (WGS) entry which is preliminary data.</text>
</comment>
<keyword evidence="3" id="KW-1185">Reference proteome</keyword>
<sequence length="160" mass="18186">MQTADEFIQHLELEQHVEGGYYCSSYRSAESFDDKRALWTSIYFLLRTGEVSNFHRLTADEMWYFHAGESLTIYMIDQEGTLTTAQLGLDLAAGQRPQFLVPKGSIFGSAMNQPGFSLVGCMVSPGFTFEDFKLFSQESLLELYPEHKEIIVRLSRCSGE</sequence>
<evidence type="ECO:0000313" key="3">
    <source>
        <dbReference type="Proteomes" id="UP000318126"/>
    </source>
</evidence>
<name>A0A553JSE4_SHEHA</name>
<evidence type="ECO:0000313" key="2">
    <source>
        <dbReference type="EMBL" id="TRY15386.1"/>
    </source>
</evidence>
<reference evidence="3" key="1">
    <citation type="submission" date="2019-07" db="EMBL/GenBank/DDBJ databases">
        <title>Shewanella sp. YLB-08 draft genomic sequence.</title>
        <authorList>
            <person name="Yu L."/>
        </authorList>
    </citation>
    <scope>NUCLEOTIDE SEQUENCE [LARGE SCALE GENOMIC DNA]</scope>
    <source>
        <strain evidence="3">JCM 20706</strain>
    </source>
</reference>
<dbReference type="InterPro" id="IPR009327">
    <property type="entry name" value="Cupin_DUF985"/>
</dbReference>
<dbReference type="PANTHER" id="PTHR33387">
    <property type="entry name" value="RMLC-LIKE JELLY ROLL FOLD PROTEIN"/>
    <property type="match status" value="1"/>
</dbReference>
<dbReference type="SUPFAM" id="SSF51182">
    <property type="entry name" value="RmlC-like cupins"/>
    <property type="match status" value="1"/>
</dbReference>
<organism evidence="2 3">
    <name type="scientific">Shewanella hanedai</name>
    <name type="common">Alteromonas hanedai</name>
    <dbReference type="NCBI Taxonomy" id="25"/>
    <lineage>
        <taxon>Bacteria</taxon>
        <taxon>Pseudomonadati</taxon>
        <taxon>Pseudomonadota</taxon>
        <taxon>Gammaproteobacteria</taxon>
        <taxon>Alteromonadales</taxon>
        <taxon>Shewanellaceae</taxon>
        <taxon>Shewanella</taxon>
    </lineage>
</organism>
<dbReference type="Pfam" id="PF06172">
    <property type="entry name" value="Cupin_5"/>
    <property type="match status" value="1"/>
</dbReference>
<evidence type="ECO:0000259" key="1">
    <source>
        <dbReference type="Pfam" id="PF06172"/>
    </source>
</evidence>